<evidence type="ECO:0000313" key="1">
    <source>
        <dbReference type="EMBL" id="MBW94110.1"/>
    </source>
</evidence>
<organism evidence="1">
    <name type="scientific">Rhizophora mucronata</name>
    <name type="common">Asiatic mangrove</name>
    <dbReference type="NCBI Taxonomy" id="61149"/>
    <lineage>
        <taxon>Eukaryota</taxon>
        <taxon>Viridiplantae</taxon>
        <taxon>Streptophyta</taxon>
        <taxon>Embryophyta</taxon>
        <taxon>Tracheophyta</taxon>
        <taxon>Spermatophyta</taxon>
        <taxon>Magnoliopsida</taxon>
        <taxon>eudicotyledons</taxon>
        <taxon>Gunneridae</taxon>
        <taxon>Pentapetalae</taxon>
        <taxon>rosids</taxon>
        <taxon>fabids</taxon>
        <taxon>Malpighiales</taxon>
        <taxon>Rhizophoraceae</taxon>
        <taxon>Rhizophora</taxon>
    </lineage>
</organism>
<dbReference type="AlphaFoldDB" id="A0A2P2JKW7"/>
<proteinExistence type="predicted"/>
<name>A0A2P2JKW7_RHIMU</name>
<accession>A0A2P2JKW7</accession>
<protein>
    <submittedName>
        <fullName evidence="1">Uncharacterized protein</fullName>
    </submittedName>
</protein>
<reference evidence="1" key="1">
    <citation type="submission" date="2018-02" db="EMBL/GenBank/DDBJ databases">
        <title>Rhizophora mucronata_Transcriptome.</title>
        <authorList>
            <person name="Meera S.P."/>
            <person name="Sreeshan A."/>
            <person name="Augustine A."/>
        </authorList>
    </citation>
    <scope>NUCLEOTIDE SEQUENCE</scope>
    <source>
        <tissue evidence="1">Leaf</tissue>
    </source>
</reference>
<sequence>MKLQGIGKLNIGFESLKRILKRFSHFPLFSPLPTHN</sequence>
<dbReference type="EMBL" id="GGEC01013627">
    <property type="protein sequence ID" value="MBW94110.1"/>
    <property type="molecule type" value="Transcribed_RNA"/>
</dbReference>